<accession>A0ABS1PAE9</accession>
<name>A0ABS1PAE9_9ACTN</name>
<proteinExistence type="predicted"/>
<evidence type="ECO:0000313" key="2">
    <source>
        <dbReference type="EMBL" id="MBL1109355.1"/>
    </source>
</evidence>
<dbReference type="EMBL" id="JAERRH010000019">
    <property type="protein sequence ID" value="MBL1109355.1"/>
    <property type="molecule type" value="Genomic_DNA"/>
</dbReference>
<dbReference type="Proteomes" id="UP000621386">
    <property type="component" value="Unassembled WGS sequence"/>
</dbReference>
<gene>
    <name evidence="2" type="ORF">JK361_33025</name>
</gene>
<feature type="compositionally biased region" description="Pro residues" evidence="1">
    <location>
        <begin position="274"/>
        <end position="321"/>
    </location>
</feature>
<sequence length="349" mass="38159">MTTRLLNALLDSHGMTMTPDQERRFSEAYFHHLQDRLRTPRAIKRYFGQAGATLGSLAGEVDIVDFLVVTFLRTSEPGVYRMLGRHRAELTGASIDPALHRDSRPGEHAERWKERLRQAGVAQDNLDGVLGLLGLLFPAVRQALGNGGDPRAAARRRGIGSQDYFDRYVVFTVPADDLPEAVFEQALAQLAAGTDGDEATQLLLRLRDDTHRIVRRIDQLRADNIPVPSAALLRAMADNYGQLTADPEAMGLLGATAECAPWPRASSSTCLPTSAPPLWPPWQPHPMEQPWPPEPSIAPPTPRAPPPNTSRPLNRGPPRPATPSSAAWPNTSHQPPGDPPQTSPTRTTP</sequence>
<comment type="caution">
    <text evidence="2">The sequence shown here is derived from an EMBL/GenBank/DDBJ whole genome shotgun (WGS) entry which is preliminary data.</text>
</comment>
<evidence type="ECO:0000256" key="1">
    <source>
        <dbReference type="SAM" id="MobiDB-lite"/>
    </source>
</evidence>
<evidence type="ECO:0000313" key="3">
    <source>
        <dbReference type="Proteomes" id="UP000621386"/>
    </source>
</evidence>
<feature type="region of interest" description="Disordered" evidence="1">
    <location>
        <begin position="263"/>
        <end position="349"/>
    </location>
</feature>
<keyword evidence="3" id="KW-1185">Reference proteome</keyword>
<organism evidence="2 3">
    <name type="scientific">Streptomyces musisoli</name>
    <dbReference type="NCBI Taxonomy" id="2802280"/>
    <lineage>
        <taxon>Bacteria</taxon>
        <taxon>Bacillati</taxon>
        <taxon>Actinomycetota</taxon>
        <taxon>Actinomycetes</taxon>
        <taxon>Kitasatosporales</taxon>
        <taxon>Streptomycetaceae</taxon>
        <taxon>Streptomyces</taxon>
    </lineage>
</organism>
<reference evidence="2 3" key="1">
    <citation type="submission" date="2021-01" db="EMBL/GenBank/DDBJ databases">
        <title>WGS of actinomycetes isolated from Thailand.</title>
        <authorList>
            <person name="Thawai C."/>
        </authorList>
    </citation>
    <scope>NUCLEOTIDE SEQUENCE [LARGE SCALE GENOMIC DNA]</scope>
    <source>
        <strain evidence="2 3">CH5-8</strain>
    </source>
</reference>
<feature type="compositionally biased region" description="Polar residues" evidence="1">
    <location>
        <begin position="322"/>
        <end position="334"/>
    </location>
</feature>
<protein>
    <submittedName>
        <fullName evidence="2">Uncharacterized protein</fullName>
    </submittedName>
</protein>